<evidence type="ECO:0000313" key="2">
    <source>
        <dbReference type="EMBL" id="SPD32144.1"/>
    </source>
</evidence>
<accession>A0A2N9J6B4</accession>
<evidence type="ECO:0000256" key="1">
    <source>
        <dbReference type="SAM" id="Phobius"/>
    </source>
</evidence>
<name>A0A2N9J6B4_FAGSY</name>
<keyword evidence="1" id="KW-0472">Membrane</keyword>
<gene>
    <name evidence="2" type="ORF">FSB_LOCUS60026</name>
</gene>
<sequence>MGSTNSYHPYSGPLSLRFANLVFRLWSSMITQTVKQVFLLVLIVLWQRSEGAKRVVGLEETEGLGGYDYRESNHHGGLAGVSFFEVDLAYAVAMADLAVVVTNGWI</sequence>
<dbReference type="AlphaFoldDB" id="A0A2N9J6B4"/>
<keyword evidence="1" id="KW-0812">Transmembrane</keyword>
<reference evidence="2" key="1">
    <citation type="submission" date="2018-02" db="EMBL/GenBank/DDBJ databases">
        <authorList>
            <person name="Cohen D.B."/>
            <person name="Kent A.D."/>
        </authorList>
    </citation>
    <scope>NUCLEOTIDE SEQUENCE</scope>
</reference>
<keyword evidence="1" id="KW-1133">Transmembrane helix</keyword>
<proteinExistence type="predicted"/>
<dbReference type="EMBL" id="OIVN01006390">
    <property type="protein sequence ID" value="SPD32144.1"/>
    <property type="molecule type" value="Genomic_DNA"/>
</dbReference>
<feature type="transmembrane region" description="Helical" evidence="1">
    <location>
        <begin position="25"/>
        <end position="46"/>
    </location>
</feature>
<organism evidence="2">
    <name type="scientific">Fagus sylvatica</name>
    <name type="common">Beechnut</name>
    <dbReference type="NCBI Taxonomy" id="28930"/>
    <lineage>
        <taxon>Eukaryota</taxon>
        <taxon>Viridiplantae</taxon>
        <taxon>Streptophyta</taxon>
        <taxon>Embryophyta</taxon>
        <taxon>Tracheophyta</taxon>
        <taxon>Spermatophyta</taxon>
        <taxon>Magnoliopsida</taxon>
        <taxon>eudicotyledons</taxon>
        <taxon>Gunneridae</taxon>
        <taxon>Pentapetalae</taxon>
        <taxon>rosids</taxon>
        <taxon>fabids</taxon>
        <taxon>Fagales</taxon>
        <taxon>Fagaceae</taxon>
        <taxon>Fagus</taxon>
    </lineage>
</organism>
<protein>
    <submittedName>
        <fullName evidence="2">Uncharacterized protein</fullName>
    </submittedName>
</protein>